<dbReference type="OrthoDB" id="331765at2759"/>
<dbReference type="InterPro" id="IPR043597">
    <property type="entry name" value="TPH_dom"/>
</dbReference>
<evidence type="ECO:0000313" key="6">
    <source>
        <dbReference type="Proteomes" id="UP000002280"/>
    </source>
</evidence>
<dbReference type="GeneID" id="100024346"/>
<dbReference type="HOGENOM" id="CLU_036492_1_0_1"/>
<dbReference type="STRING" id="13616.ENSMODP00000010126"/>
<dbReference type="PANTHER" id="PTHR28663">
    <property type="entry name" value="COILED-COIL DOMAIN-CONTAINING PROTEIN 173"/>
    <property type="match status" value="1"/>
</dbReference>
<organism evidence="5 6">
    <name type="scientific">Monodelphis domestica</name>
    <name type="common">Gray short-tailed opossum</name>
    <dbReference type="NCBI Taxonomy" id="13616"/>
    <lineage>
        <taxon>Eukaryota</taxon>
        <taxon>Metazoa</taxon>
        <taxon>Chordata</taxon>
        <taxon>Craniata</taxon>
        <taxon>Vertebrata</taxon>
        <taxon>Euteleostomi</taxon>
        <taxon>Mammalia</taxon>
        <taxon>Metatheria</taxon>
        <taxon>Didelphimorphia</taxon>
        <taxon>Didelphidae</taxon>
        <taxon>Monodelphis</taxon>
    </lineage>
</organism>
<dbReference type="Proteomes" id="UP000002280">
    <property type="component" value="Chromosome 4"/>
</dbReference>
<feature type="region of interest" description="Disordered" evidence="3">
    <location>
        <begin position="385"/>
        <end position="428"/>
    </location>
</feature>
<dbReference type="KEGG" id="mdo:100024346"/>
<feature type="coiled-coil region" evidence="2">
    <location>
        <begin position="54"/>
        <end position="133"/>
    </location>
</feature>
<dbReference type="GO" id="GO:0160112">
    <property type="term" value="C:axonemal B tubule inner sheath"/>
    <property type="evidence" value="ECO:0007669"/>
    <property type="project" value="Ensembl"/>
</dbReference>
<evidence type="ECO:0000259" key="4">
    <source>
        <dbReference type="Pfam" id="PF13868"/>
    </source>
</evidence>
<protein>
    <submittedName>
        <fullName evidence="5">Cilia and flagella associated protein 210</fullName>
    </submittedName>
</protein>
<feature type="domain" description="Trichohyalin-plectin-homology" evidence="4">
    <location>
        <begin position="146"/>
        <end position="485"/>
    </location>
</feature>
<dbReference type="InParanoid" id="F7ELI9"/>
<evidence type="ECO:0000256" key="1">
    <source>
        <dbReference type="ARBA" id="ARBA00023054"/>
    </source>
</evidence>
<evidence type="ECO:0000256" key="2">
    <source>
        <dbReference type="SAM" id="Coils"/>
    </source>
</evidence>
<dbReference type="InterPro" id="IPR039986">
    <property type="entry name" value="CFAP210"/>
</dbReference>
<dbReference type="PANTHER" id="PTHR28663:SF1">
    <property type="entry name" value="CILIA- AND FLAGELLA- ASSOCIATED PROTEIN 210"/>
    <property type="match status" value="1"/>
</dbReference>
<dbReference type="GeneTree" id="ENSGT00730000111149"/>
<dbReference type="GO" id="GO:0030317">
    <property type="term" value="P:flagellated sperm motility"/>
    <property type="evidence" value="ECO:0007669"/>
    <property type="project" value="Ensembl"/>
</dbReference>
<dbReference type="Pfam" id="PF13868">
    <property type="entry name" value="TPH"/>
    <property type="match status" value="1"/>
</dbReference>
<reference evidence="5" key="3">
    <citation type="submission" date="2025-09" db="UniProtKB">
        <authorList>
            <consortium name="Ensembl"/>
        </authorList>
    </citation>
    <scope>IDENTIFICATION</scope>
</reference>
<proteinExistence type="predicted"/>
<evidence type="ECO:0000256" key="3">
    <source>
        <dbReference type="SAM" id="MobiDB-lite"/>
    </source>
</evidence>
<dbReference type="RefSeq" id="XP_007494400.1">
    <property type="nucleotide sequence ID" value="XM_007494338.2"/>
</dbReference>
<dbReference type="GO" id="GO:0036126">
    <property type="term" value="C:sperm flagellum"/>
    <property type="evidence" value="ECO:0007669"/>
    <property type="project" value="Ensembl"/>
</dbReference>
<accession>F7ELI9</accession>
<feature type="region of interest" description="Disordered" evidence="3">
    <location>
        <begin position="215"/>
        <end position="238"/>
    </location>
</feature>
<keyword evidence="1 2" id="KW-0175">Coiled coil</keyword>
<dbReference type="FunCoup" id="F7ELI9">
    <property type="interactions" value="77"/>
</dbReference>
<dbReference type="AlphaFoldDB" id="F7ELI9"/>
<dbReference type="Bgee" id="ENSMODG00000008147">
    <property type="expression patterns" value="Expressed in blood and 21 other cell types or tissues"/>
</dbReference>
<feature type="compositionally biased region" description="Basic and acidic residues" evidence="3">
    <location>
        <begin position="385"/>
        <end position="399"/>
    </location>
</feature>
<dbReference type="OMA" id="EMHFRSQ"/>
<dbReference type="CTD" id="129881"/>
<gene>
    <name evidence="5" type="primary">CFAP210</name>
</gene>
<keyword evidence="6" id="KW-1185">Reference proteome</keyword>
<dbReference type="Ensembl" id="ENSMODT00000010321.4">
    <property type="protein sequence ID" value="ENSMODP00000010126.3"/>
    <property type="gene ID" value="ENSMODG00000008147.4"/>
</dbReference>
<sequence>MATLGTLTDSLVRFGRRTGQMRETPETDNQIPCGSLLPSGVDLHQVTILPNDEWNRIQNSLDKMSRKAAQLRAEKKAKKDMHLKSQEMMKHWANTYAGMRKQKLEAKELREQNEEKEKQKIDMEEALYRAQERKKAIESAKLSHYYQTDRVKTFHRALLLTKVLKERDAQVQFQKRKMKTDTKWEEQLKQNIEKAYQEENDKAEKRHSDRVALANDHLKQMKERDEVEEQRKREEEKDAKEIERQAKLYEVELAKRKEKKEEKMLECQRMHLETMENRNVIRAIEQQEEEEEDEKIRKFLVAKKALANIKREKDAETYKLMEERKERIFNFLNELNRKKLDNADDIIARDKAEADEEYEQAEKEKEEKRKTRIKEIEDYRSEVLRNKEEQRRQNKKESQETLQSLINADNLFREHQQEKKRRSDEDHRTVQSFIIHQIAEKKVNSKEELENNLDYDRETEDIAIEKEKEFKLYAREVIEEESKSAKNVYPLEQAVKLGPGGGHGIPFEDRGGIRPSYQSRDFYGTQLPSYAARREMKYDSLETTKKRLGFTW</sequence>
<name>F7ELI9_MONDO</name>
<dbReference type="GO" id="GO:0005879">
    <property type="term" value="C:axonemal microtubule"/>
    <property type="evidence" value="ECO:0000318"/>
    <property type="project" value="GO_Central"/>
</dbReference>
<dbReference type="eggNOG" id="ENOG502QPZ3">
    <property type="taxonomic scope" value="Eukaryota"/>
</dbReference>
<evidence type="ECO:0000313" key="5">
    <source>
        <dbReference type="Ensembl" id="ENSMODP00000010126.3"/>
    </source>
</evidence>
<reference evidence="5 6" key="1">
    <citation type="journal article" date="2007" name="Nature">
        <title>Genome of the marsupial Monodelphis domestica reveals innovation in non-coding sequences.</title>
        <authorList>
            <person name="Mikkelsen T.S."/>
            <person name="Wakefield M.J."/>
            <person name="Aken B."/>
            <person name="Amemiya C.T."/>
            <person name="Chang J.L."/>
            <person name="Duke S."/>
            <person name="Garber M."/>
            <person name="Gentles A.J."/>
            <person name="Goodstadt L."/>
            <person name="Heger A."/>
            <person name="Jurka J."/>
            <person name="Kamal M."/>
            <person name="Mauceli E."/>
            <person name="Searle S.M."/>
            <person name="Sharpe T."/>
            <person name="Baker M.L."/>
            <person name="Batzer M.A."/>
            <person name="Benos P.V."/>
            <person name="Belov K."/>
            <person name="Clamp M."/>
            <person name="Cook A."/>
            <person name="Cuff J."/>
            <person name="Das R."/>
            <person name="Davidow L."/>
            <person name="Deakin J.E."/>
            <person name="Fazzari M.J."/>
            <person name="Glass J.L."/>
            <person name="Grabherr M."/>
            <person name="Greally J.M."/>
            <person name="Gu W."/>
            <person name="Hore T.A."/>
            <person name="Huttley G.A."/>
            <person name="Kleber M."/>
            <person name="Jirtle R.L."/>
            <person name="Koina E."/>
            <person name="Lee J.T."/>
            <person name="Mahony S."/>
            <person name="Marra M.A."/>
            <person name="Miller R.D."/>
            <person name="Nicholls R.D."/>
            <person name="Oda M."/>
            <person name="Papenfuss A.T."/>
            <person name="Parra Z.E."/>
            <person name="Pollock D.D."/>
            <person name="Ray D.A."/>
            <person name="Schein J.E."/>
            <person name="Speed T.P."/>
            <person name="Thompson K."/>
            <person name="VandeBerg J.L."/>
            <person name="Wade C.M."/>
            <person name="Walker J.A."/>
            <person name="Waters P.D."/>
            <person name="Webber C."/>
            <person name="Weidman J.R."/>
            <person name="Xie X."/>
            <person name="Zody M.C."/>
            <person name="Baldwin J."/>
            <person name="Abdouelleil A."/>
            <person name="Abdulkadir J."/>
            <person name="Abebe A."/>
            <person name="Abera B."/>
            <person name="Abreu J."/>
            <person name="Acer S.C."/>
            <person name="Aftuck L."/>
            <person name="Alexander A."/>
            <person name="An P."/>
            <person name="Anderson E."/>
            <person name="Anderson S."/>
            <person name="Arachi H."/>
            <person name="Azer M."/>
            <person name="Bachantsang P."/>
            <person name="Barry A."/>
            <person name="Bayul T."/>
            <person name="Berlin A."/>
            <person name="Bessette D."/>
            <person name="Bloom T."/>
            <person name="Bloom T."/>
            <person name="Boguslavskiy L."/>
            <person name="Bonnet C."/>
            <person name="Boukhgalter B."/>
            <person name="Bourzgui I."/>
            <person name="Brown A."/>
            <person name="Cahill P."/>
            <person name="Channer S."/>
            <person name="Cheshatsang Y."/>
            <person name="Chuda L."/>
            <person name="Citroen M."/>
            <person name="Collymore A."/>
            <person name="Cooke P."/>
            <person name="Costello M."/>
            <person name="D'Aco K."/>
            <person name="Daza R."/>
            <person name="De Haan G."/>
            <person name="DeGray S."/>
            <person name="DeMaso C."/>
            <person name="Dhargay N."/>
            <person name="Dooley K."/>
            <person name="Dooley E."/>
            <person name="Doricent M."/>
            <person name="Dorje P."/>
            <person name="Dorjee K."/>
            <person name="Dupes A."/>
            <person name="Elong R."/>
            <person name="Falk J."/>
            <person name="Farina A."/>
            <person name="Faro S."/>
            <person name="Ferguson D."/>
            <person name="Fisher S."/>
            <person name="Foley C.D."/>
            <person name="Franke A."/>
            <person name="Friedrich D."/>
            <person name="Gadbois L."/>
            <person name="Gearin G."/>
            <person name="Gearin C.R."/>
            <person name="Giannoukos G."/>
            <person name="Goode T."/>
            <person name="Graham J."/>
            <person name="Grandbois E."/>
            <person name="Grewal S."/>
            <person name="Gyaltsen K."/>
            <person name="Hafez N."/>
            <person name="Hagos B."/>
            <person name="Hall J."/>
            <person name="Henson C."/>
            <person name="Hollinger A."/>
            <person name="Honan T."/>
            <person name="Huard M.D."/>
            <person name="Hughes L."/>
            <person name="Hurhula B."/>
            <person name="Husby M.E."/>
            <person name="Kamat A."/>
            <person name="Kanga B."/>
            <person name="Kashin S."/>
            <person name="Khazanovich D."/>
            <person name="Kisner P."/>
            <person name="Lance K."/>
            <person name="Lara M."/>
            <person name="Lee W."/>
            <person name="Lennon N."/>
            <person name="Letendre F."/>
            <person name="LeVine R."/>
            <person name="Lipovsky A."/>
            <person name="Liu X."/>
            <person name="Liu J."/>
            <person name="Liu S."/>
            <person name="Lokyitsang T."/>
            <person name="Lokyitsang Y."/>
            <person name="Lubonja R."/>
            <person name="Lui A."/>
            <person name="MacDonald P."/>
            <person name="Magnisalis V."/>
            <person name="Maru K."/>
            <person name="Matthews C."/>
            <person name="McCusker W."/>
            <person name="McDonough S."/>
            <person name="Mehta T."/>
            <person name="Meldrim J."/>
            <person name="Meneus L."/>
            <person name="Mihai O."/>
            <person name="Mihalev A."/>
            <person name="Mihova T."/>
            <person name="Mittelman R."/>
            <person name="Mlenga V."/>
            <person name="Montmayeur A."/>
            <person name="Mulrain L."/>
            <person name="Navidi A."/>
            <person name="Naylor J."/>
            <person name="Negash T."/>
            <person name="Nguyen T."/>
            <person name="Nguyen N."/>
            <person name="Nicol R."/>
            <person name="Norbu C."/>
            <person name="Norbu N."/>
            <person name="Novod N."/>
            <person name="O'Neill B."/>
            <person name="Osman S."/>
            <person name="Markiewicz E."/>
            <person name="Oyono O.L."/>
            <person name="Patti C."/>
            <person name="Phunkhang P."/>
            <person name="Pierre F."/>
            <person name="Priest M."/>
            <person name="Raghuraman S."/>
            <person name="Rege F."/>
            <person name="Reyes R."/>
            <person name="Rise C."/>
            <person name="Rogov P."/>
            <person name="Ross K."/>
            <person name="Ryan E."/>
            <person name="Settipalli S."/>
            <person name="Shea T."/>
            <person name="Sherpa N."/>
            <person name="Shi L."/>
            <person name="Shih D."/>
            <person name="Sparrow T."/>
            <person name="Spaulding J."/>
            <person name="Stalker J."/>
            <person name="Stange-Thomann N."/>
            <person name="Stavropoulos S."/>
            <person name="Stone C."/>
            <person name="Strader C."/>
            <person name="Tesfaye S."/>
            <person name="Thomson T."/>
            <person name="Thoulutsang Y."/>
            <person name="Thoulutsang D."/>
            <person name="Topham K."/>
            <person name="Topping I."/>
            <person name="Tsamla T."/>
            <person name="Vassiliev H."/>
            <person name="Vo A."/>
            <person name="Wangchuk T."/>
            <person name="Wangdi T."/>
            <person name="Weiand M."/>
            <person name="Wilkinson J."/>
            <person name="Wilson A."/>
            <person name="Yadav S."/>
            <person name="Young G."/>
            <person name="Yu Q."/>
            <person name="Zembek L."/>
            <person name="Zhong D."/>
            <person name="Zimmer A."/>
            <person name="Zwirko Z."/>
            <person name="Jaffe D.B."/>
            <person name="Alvarez P."/>
            <person name="Brockman W."/>
            <person name="Butler J."/>
            <person name="Chin C."/>
            <person name="Gnerre S."/>
            <person name="MacCallum I."/>
            <person name="Graves J.A."/>
            <person name="Ponting C.P."/>
            <person name="Breen M."/>
            <person name="Samollow P.B."/>
            <person name="Lander E.S."/>
            <person name="Lindblad-Toh K."/>
        </authorList>
    </citation>
    <scope>NUCLEOTIDE SEQUENCE [LARGE SCALE GENOMIC DNA]</scope>
</reference>
<reference evidence="5" key="2">
    <citation type="submission" date="2025-08" db="UniProtKB">
        <authorList>
            <consortium name="Ensembl"/>
        </authorList>
    </citation>
    <scope>IDENTIFICATION</scope>
</reference>
<feature type="compositionally biased region" description="Basic and acidic residues" evidence="3">
    <location>
        <begin position="411"/>
        <end position="428"/>
    </location>
</feature>